<dbReference type="GO" id="GO:0003924">
    <property type="term" value="F:GTPase activity"/>
    <property type="evidence" value="ECO:0007669"/>
    <property type="project" value="InterPro"/>
</dbReference>
<dbReference type="InterPro" id="IPR050055">
    <property type="entry name" value="EF-Tu_GTPase"/>
</dbReference>
<dbReference type="Gene3D" id="3.40.50.300">
    <property type="entry name" value="P-loop containing nucleotide triphosphate hydrolases"/>
    <property type="match status" value="1"/>
</dbReference>
<dbReference type="GO" id="GO:0005525">
    <property type="term" value="F:GTP binding"/>
    <property type="evidence" value="ECO:0007669"/>
    <property type="project" value="InterPro"/>
</dbReference>
<dbReference type="SUPFAM" id="SSF52540">
    <property type="entry name" value="P-loop containing nucleoside triphosphate hydrolases"/>
    <property type="match status" value="1"/>
</dbReference>
<evidence type="ECO:0000259" key="1">
    <source>
        <dbReference type="PROSITE" id="PS51722"/>
    </source>
</evidence>
<dbReference type="PANTHER" id="PTHR43721">
    <property type="entry name" value="ELONGATION FACTOR TU-RELATED"/>
    <property type="match status" value="1"/>
</dbReference>
<dbReference type="InterPro" id="IPR000795">
    <property type="entry name" value="T_Tr_GTP-bd_dom"/>
</dbReference>
<dbReference type="PROSITE" id="PS51722">
    <property type="entry name" value="G_TR_2"/>
    <property type="match status" value="1"/>
</dbReference>
<reference evidence="3" key="1">
    <citation type="submission" date="2016-04" db="UniProtKB">
        <authorList>
            <consortium name="WormBaseParasite"/>
        </authorList>
    </citation>
    <scope>IDENTIFICATION</scope>
</reference>
<evidence type="ECO:0000313" key="2">
    <source>
        <dbReference type="Proteomes" id="UP000050640"/>
    </source>
</evidence>
<proteinExistence type="predicted"/>
<dbReference type="WBParaSite" id="EEL_0000379701-mRNA-1">
    <property type="protein sequence ID" value="EEL_0000379701-mRNA-1"/>
    <property type="gene ID" value="EEL_0000379701"/>
</dbReference>
<sequence length="740" mass="83713">MGSTAAFDKHAKTSNLRANTIDLGYSTLTVDGTVIALIDCPGHSSLIRSVLAASSVFDMAIVVIDSSKGIEQQTAEHLLLVSMICPDHVILILNKIDLVDKKTVEQMTKRCKKAACSLKINSDLQVVPISLTEHREEAVVALMNALRSALYAPQRISSGHFVMFVDHCFPIKGKGTVMTGTIVDGMCKIGMDVEVAALQAKRKIKGIQRWKEDVCSAEMGDRAALLFHDVSIRNINRTIIYEPGTLRRVQFLLVSVNRVVHFQGVLHQGSKLHVSTGFDTVIGQCQFLTSALPGEEDHYEVVQELDGTVKFAIVSLERFVYTKEGNFFITSKLDHQGKGCRFVFYGKFLKLLDDDKQIYRFRRKKKVGKVERIENERSIICSSLFKKETNIDVYCNMNVYLSTGEVGRLESAFGKNGKVRVSFLEDLSESTRTAYNNGLEIQVTLYFIKFLNNGKIKCCSPDSTTEMDCRLTASLRFTVRRIAVLWNFSFYKNSRSLSSSSAGRPHKLVNINVRTKTTSEGRSCVEIISGASRSPANIDDAKISGKGYVEIWKKTRKREQTYTAKTLSDMQEDIDKLAKTLYKLRANEKDQQEKPSQVAVNEQKFEEEELRLNSYVNGPVECLSFTVRTPDRRVLIKKFTGITASRTILEMLRDRKVRVNEVVTYDFAIVCKPMDTLDIWKGELDENPAFARIDRFQILHIIHSSCYQYFTVHAIAVRDFLIENWFPWKTPRIANPHSVD</sequence>
<name>A0A158Q779_9BILA</name>
<keyword evidence="2" id="KW-1185">Reference proteome</keyword>
<protein>
    <submittedName>
        <fullName evidence="3">Tr-type G domain-containing protein</fullName>
    </submittedName>
</protein>
<dbReference type="Proteomes" id="UP000050640">
    <property type="component" value="Unplaced"/>
</dbReference>
<dbReference type="Pfam" id="PF00009">
    <property type="entry name" value="GTP_EFTU"/>
    <property type="match status" value="1"/>
</dbReference>
<dbReference type="GO" id="GO:0001514">
    <property type="term" value="P:selenocysteine incorporation"/>
    <property type="evidence" value="ECO:0007669"/>
    <property type="project" value="TreeGrafter"/>
</dbReference>
<feature type="domain" description="Tr-type G" evidence="1">
    <location>
        <begin position="1"/>
        <end position="317"/>
    </location>
</feature>
<organism evidence="2 3">
    <name type="scientific">Elaeophora elaphi</name>
    <dbReference type="NCBI Taxonomy" id="1147741"/>
    <lineage>
        <taxon>Eukaryota</taxon>
        <taxon>Metazoa</taxon>
        <taxon>Ecdysozoa</taxon>
        <taxon>Nematoda</taxon>
        <taxon>Chromadorea</taxon>
        <taxon>Rhabditida</taxon>
        <taxon>Spirurina</taxon>
        <taxon>Spiruromorpha</taxon>
        <taxon>Filarioidea</taxon>
        <taxon>Onchocercidae</taxon>
        <taxon>Elaeophora</taxon>
    </lineage>
</organism>
<dbReference type="InterPro" id="IPR009000">
    <property type="entry name" value="Transl_B-barrel_sf"/>
</dbReference>
<dbReference type="InterPro" id="IPR049394">
    <property type="entry name" value="eEFSec_C"/>
</dbReference>
<dbReference type="Gene3D" id="2.40.30.10">
    <property type="entry name" value="Translation factors"/>
    <property type="match status" value="2"/>
</dbReference>
<dbReference type="Pfam" id="PF21131">
    <property type="entry name" value="eEFSec_4th"/>
    <property type="match status" value="1"/>
</dbReference>
<dbReference type="PANTHER" id="PTHR43721:SF11">
    <property type="entry name" value="SELENOCYSTEINE-SPECIFIC ELONGATION FACTOR"/>
    <property type="match status" value="1"/>
</dbReference>
<accession>A0A158Q779</accession>
<dbReference type="GO" id="GO:0003746">
    <property type="term" value="F:translation elongation factor activity"/>
    <property type="evidence" value="ECO:0007669"/>
    <property type="project" value="TreeGrafter"/>
</dbReference>
<dbReference type="AlphaFoldDB" id="A0A158Q779"/>
<dbReference type="STRING" id="1147741.A0A158Q779"/>
<dbReference type="SUPFAM" id="SSF50447">
    <property type="entry name" value="Translation proteins"/>
    <property type="match status" value="1"/>
</dbReference>
<evidence type="ECO:0000313" key="3">
    <source>
        <dbReference type="WBParaSite" id="EEL_0000379701-mRNA-1"/>
    </source>
</evidence>
<dbReference type="InterPro" id="IPR027417">
    <property type="entry name" value="P-loop_NTPase"/>
</dbReference>